<dbReference type="InterPro" id="IPR010987">
    <property type="entry name" value="Glutathione-S-Trfase_C-like"/>
</dbReference>
<dbReference type="InterPro" id="IPR036249">
    <property type="entry name" value="Thioredoxin-like_sf"/>
</dbReference>
<dbReference type="GO" id="GO:0004364">
    <property type="term" value="F:glutathione transferase activity"/>
    <property type="evidence" value="ECO:0007669"/>
    <property type="project" value="TreeGrafter"/>
</dbReference>
<dbReference type="InterPro" id="IPR050213">
    <property type="entry name" value="GST_superfamily"/>
</dbReference>
<dbReference type="SUPFAM" id="SSF52833">
    <property type="entry name" value="Thioredoxin-like"/>
    <property type="match status" value="1"/>
</dbReference>
<dbReference type="EMBL" id="NAJQ01000479">
    <property type="protein sequence ID" value="TKA68928.1"/>
    <property type="molecule type" value="Genomic_DNA"/>
</dbReference>
<dbReference type="Gene3D" id="3.40.30.10">
    <property type="entry name" value="Glutaredoxin"/>
    <property type="match status" value="1"/>
</dbReference>
<keyword evidence="4" id="KW-1185">Reference proteome</keyword>
<feature type="domain" description="GST N-terminal" evidence="1">
    <location>
        <begin position="12"/>
        <end position="114"/>
    </location>
</feature>
<dbReference type="AlphaFoldDB" id="A0A4U0X1G3"/>
<dbReference type="Proteomes" id="UP000309340">
    <property type="component" value="Unassembled WGS sequence"/>
</dbReference>
<evidence type="ECO:0000259" key="2">
    <source>
        <dbReference type="PROSITE" id="PS50405"/>
    </source>
</evidence>
<dbReference type="OrthoDB" id="414243at2759"/>
<sequence>MSQPSSATKHPLYELLYHPSIPGRGEFIRLAFEAASIPYTDIANASPEGYATVQHLCTNPQNLESGDGNPPVFSPPALRISSGAAGGGSSDGALILSQTPNILWYLGEKLGLAPGDEAGRYHVQQVVLTALDLNNEVHDTHHPVAVMKYYEEQKEEALKKAQDVRENRIPKYLSYFDRVRRHNEQSGGGQGRYLVGGKLTLADNTVWQVLDGLFFAFPKEMEARKKEFPELLGAFYDGVKQEGGLKVYLGSKRRLPYSMGVFRHYPELDRQ</sequence>
<evidence type="ECO:0000313" key="4">
    <source>
        <dbReference type="Proteomes" id="UP000309340"/>
    </source>
</evidence>
<evidence type="ECO:0000313" key="3">
    <source>
        <dbReference type="EMBL" id="TKA68928.1"/>
    </source>
</evidence>
<comment type="caution">
    <text evidence="3">The sequence shown here is derived from an EMBL/GenBank/DDBJ whole genome shotgun (WGS) entry which is preliminary data.</text>
</comment>
<dbReference type="PANTHER" id="PTHR11571:SF263">
    <property type="entry name" value="GLUTATHIONE S-TRANSFERASE"/>
    <property type="match status" value="1"/>
</dbReference>
<evidence type="ECO:0000259" key="1">
    <source>
        <dbReference type="PROSITE" id="PS50404"/>
    </source>
</evidence>
<dbReference type="PROSITE" id="PS50405">
    <property type="entry name" value="GST_CTER"/>
    <property type="match status" value="1"/>
</dbReference>
<dbReference type="InterPro" id="IPR004046">
    <property type="entry name" value="GST_C"/>
</dbReference>
<dbReference type="Gene3D" id="1.20.1050.10">
    <property type="match status" value="1"/>
</dbReference>
<name>A0A4U0X1G3_9PEZI</name>
<evidence type="ECO:0008006" key="5">
    <source>
        <dbReference type="Google" id="ProtNLM"/>
    </source>
</evidence>
<dbReference type="PANTHER" id="PTHR11571">
    <property type="entry name" value="GLUTATHIONE S-TRANSFERASE"/>
    <property type="match status" value="1"/>
</dbReference>
<organism evidence="3 4">
    <name type="scientific">Friedmanniomyces simplex</name>
    <dbReference type="NCBI Taxonomy" id="329884"/>
    <lineage>
        <taxon>Eukaryota</taxon>
        <taxon>Fungi</taxon>
        <taxon>Dikarya</taxon>
        <taxon>Ascomycota</taxon>
        <taxon>Pezizomycotina</taxon>
        <taxon>Dothideomycetes</taxon>
        <taxon>Dothideomycetidae</taxon>
        <taxon>Mycosphaerellales</taxon>
        <taxon>Teratosphaeriaceae</taxon>
        <taxon>Friedmanniomyces</taxon>
    </lineage>
</organism>
<proteinExistence type="predicted"/>
<dbReference type="PROSITE" id="PS50404">
    <property type="entry name" value="GST_NTER"/>
    <property type="match status" value="1"/>
</dbReference>
<dbReference type="InterPro" id="IPR036282">
    <property type="entry name" value="Glutathione-S-Trfase_C_sf"/>
</dbReference>
<dbReference type="InterPro" id="IPR004045">
    <property type="entry name" value="Glutathione_S-Trfase_N"/>
</dbReference>
<gene>
    <name evidence="3" type="ORF">B0A55_08469</name>
</gene>
<dbReference type="Pfam" id="PF14497">
    <property type="entry name" value="GST_C_3"/>
    <property type="match status" value="1"/>
</dbReference>
<dbReference type="SUPFAM" id="SSF47616">
    <property type="entry name" value="GST C-terminal domain-like"/>
    <property type="match status" value="1"/>
</dbReference>
<feature type="domain" description="GST C-terminal" evidence="2">
    <location>
        <begin position="116"/>
        <end position="258"/>
    </location>
</feature>
<accession>A0A4U0X1G3</accession>
<dbReference type="STRING" id="329884.A0A4U0X1G3"/>
<dbReference type="FunFam" id="1.20.1050.10:FF:000051">
    <property type="entry name" value="Glutathione S-transferase"/>
    <property type="match status" value="1"/>
</dbReference>
<dbReference type="GO" id="GO:0006749">
    <property type="term" value="P:glutathione metabolic process"/>
    <property type="evidence" value="ECO:0007669"/>
    <property type="project" value="TreeGrafter"/>
</dbReference>
<dbReference type="CDD" id="cd03192">
    <property type="entry name" value="GST_C_Sigma_like"/>
    <property type="match status" value="1"/>
</dbReference>
<reference evidence="3 4" key="1">
    <citation type="submission" date="2017-03" db="EMBL/GenBank/DDBJ databases">
        <title>Genomes of endolithic fungi from Antarctica.</title>
        <authorList>
            <person name="Coleine C."/>
            <person name="Masonjones S."/>
            <person name="Stajich J.E."/>
        </authorList>
    </citation>
    <scope>NUCLEOTIDE SEQUENCE [LARGE SCALE GENOMIC DNA]</scope>
    <source>
        <strain evidence="3 4">CCFEE 5184</strain>
    </source>
</reference>
<protein>
    <recommendedName>
        <fullName evidence="5">GST C-terminal domain-containing protein</fullName>
    </recommendedName>
</protein>